<dbReference type="EMBL" id="BQKI01000079">
    <property type="protein sequence ID" value="GJN27325.1"/>
    <property type="molecule type" value="Genomic_DNA"/>
</dbReference>
<protein>
    <recommendedName>
        <fullName evidence="1">HMA domain-containing protein</fullName>
    </recommendedName>
</protein>
<reference evidence="2" key="2">
    <citation type="submission" date="2021-12" db="EMBL/GenBank/DDBJ databases">
        <title>Resequencing data analysis of finger millet.</title>
        <authorList>
            <person name="Hatakeyama M."/>
            <person name="Aluri S."/>
            <person name="Balachadran M.T."/>
            <person name="Sivarajan S.R."/>
            <person name="Poveda L."/>
            <person name="Shimizu-Inatsugi R."/>
            <person name="Schlapbach R."/>
            <person name="Sreeman S.M."/>
            <person name="Shimizu K.K."/>
        </authorList>
    </citation>
    <scope>NUCLEOTIDE SEQUENCE</scope>
</reference>
<gene>
    <name evidence="2" type="primary">gb15339</name>
    <name evidence="2" type="ORF">PR202_gb15339</name>
</gene>
<dbReference type="AlphaFoldDB" id="A0AAV5EYM5"/>
<proteinExistence type="predicted"/>
<evidence type="ECO:0000313" key="3">
    <source>
        <dbReference type="Proteomes" id="UP001054889"/>
    </source>
</evidence>
<evidence type="ECO:0000259" key="1">
    <source>
        <dbReference type="PROSITE" id="PS50846"/>
    </source>
</evidence>
<dbReference type="Proteomes" id="UP001054889">
    <property type="component" value="Unassembled WGS sequence"/>
</dbReference>
<keyword evidence="3" id="KW-1185">Reference proteome</keyword>
<dbReference type="InterPro" id="IPR006121">
    <property type="entry name" value="HMA_dom"/>
</dbReference>
<dbReference type="PROSITE" id="PS50846">
    <property type="entry name" value="HMA_2"/>
    <property type="match status" value="1"/>
</dbReference>
<name>A0AAV5EYM5_ELECO</name>
<dbReference type="PANTHER" id="PTHR46932">
    <property type="entry name" value="HEAVY METAL-ASSOCIATED ISOPRENYLATED PLANT PROTEIN 47"/>
    <property type="match status" value="1"/>
</dbReference>
<comment type="caution">
    <text evidence="2">The sequence shown here is derived from an EMBL/GenBank/DDBJ whole genome shotgun (WGS) entry which is preliminary data.</text>
</comment>
<evidence type="ECO:0000313" key="2">
    <source>
        <dbReference type="EMBL" id="GJN27325.1"/>
    </source>
</evidence>
<dbReference type="PANTHER" id="PTHR46932:SF12">
    <property type="entry name" value="HEAVY METAL-ASSOCIATED ISOPRENYLATED PLANT PROTEIN 47"/>
    <property type="match status" value="1"/>
</dbReference>
<dbReference type="Gene3D" id="3.30.70.100">
    <property type="match status" value="1"/>
</dbReference>
<reference evidence="2" key="1">
    <citation type="journal article" date="2018" name="DNA Res.">
        <title>Multiple hybrid de novo genome assembly of finger millet, an orphan allotetraploid crop.</title>
        <authorList>
            <person name="Hatakeyama M."/>
            <person name="Aluri S."/>
            <person name="Balachadran M.T."/>
            <person name="Sivarajan S.R."/>
            <person name="Patrignani A."/>
            <person name="Gruter S."/>
            <person name="Poveda L."/>
            <person name="Shimizu-Inatsugi R."/>
            <person name="Baeten J."/>
            <person name="Francoijs K.J."/>
            <person name="Nataraja K.N."/>
            <person name="Reddy Y.A.N."/>
            <person name="Phadnis S."/>
            <person name="Ravikumar R.L."/>
            <person name="Schlapbach R."/>
            <person name="Sreeman S.M."/>
            <person name="Shimizu K.K."/>
        </authorList>
    </citation>
    <scope>NUCLEOTIDE SEQUENCE</scope>
</reference>
<organism evidence="2 3">
    <name type="scientific">Eleusine coracana subsp. coracana</name>
    <dbReference type="NCBI Taxonomy" id="191504"/>
    <lineage>
        <taxon>Eukaryota</taxon>
        <taxon>Viridiplantae</taxon>
        <taxon>Streptophyta</taxon>
        <taxon>Embryophyta</taxon>
        <taxon>Tracheophyta</taxon>
        <taxon>Spermatophyta</taxon>
        <taxon>Magnoliopsida</taxon>
        <taxon>Liliopsida</taxon>
        <taxon>Poales</taxon>
        <taxon>Poaceae</taxon>
        <taxon>PACMAD clade</taxon>
        <taxon>Chloridoideae</taxon>
        <taxon>Cynodonteae</taxon>
        <taxon>Eleusininae</taxon>
        <taxon>Eleusine</taxon>
    </lineage>
</organism>
<feature type="domain" description="HMA" evidence="1">
    <location>
        <begin position="1"/>
        <end position="70"/>
    </location>
</feature>
<accession>A0AAV5EYM5</accession>
<dbReference type="InterPro" id="IPR042885">
    <property type="entry name" value="HIPP47/16"/>
</dbReference>
<sequence length="218" mass="23255">MRTEIIVRIRAESDKCRRKALKVAASVRGVESVSVTGRGQDLLLVIGDVDEMRLIEKLKEKVGDAEVVDLRTPPGDAAVLAQSPYRQWPRHQYSTPGRSVHGGGGIEYYDPVISAAAAAGGRHQAGAGYYPRTPSPLRLQYNNHHPSPLAGQAGGYDGYGYAGGSREALAVARSHPANYSPMIARHDSRVAVGWPLAGWRGHGREHGGGGGPNCCSIL</sequence>
<dbReference type="GO" id="GO:0046872">
    <property type="term" value="F:metal ion binding"/>
    <property type="evidence" value="ECO:0007669"/>
    <property type="project" value="InterPro"/>
</dbReference>